<dbReference type="PRINTS" id="PR00081">
    <property type="entry name" value="GDHRDH"/>
</dbReference>
<evidence type="ECO:0000313" key="4">
    <source>
        <dbReference type="EMBL" id="GEP53053.1"/>
    </source>
</evidence>
<organism evidence="4 5">
    <name type="scientific">Reyranella soli</name>
    <dbReference type="NCBI Taxonomy" id="1230389"/>
    <lineage>
        <taxon>Bacteria</taxon>
        <taxon>Pseudomonadati</taxon>
        <taxon>Pseudomonadota</taxon>
        <taxon>Alphaproteobacteria</taxon>
        <taxon>Hyphomicrobiales</taxon>
        <taxon>Reyranellaceae</taxon>
        <taxon>Reyranella</taxon>
    </lineage>
</organism>
<accession>A0A512N287</accession>
<sequence length="324" mass="35420">MKDLAGRIAVITGGGTGMGRELARQLVAEGCSIAMCDVSAAAMAETKRLCEAERLPQGLRITTHLADVSNEDDVKRFAAEVARDHDTDKIHLLFNNAGIGGGGSMIVHERSEWERTFNICWFGVYYCTRAFLPMMLKADRGHIVNTSSVNGFWASIGPMVPHTAYSAAKFAVKGFSEALQTDLNMNAPHIKCSVVMPGHIGTSIVTNSRKIQAGHESPDFTPKELAQMRARVASMGVDVSKLTDQDIGKLAHERARRFLEDAPTTAAEAATIILDGVKAERWRILVGKDAEKIDRMVRDAPERAYDTDFFQTLAKEVGWKLGAN</sequence>
<evidence type="ECO:0000313" key="5">
    <source>
        <dbReference type="Proteomes" id="UP000321058"/>
    </source>
</evidence>
<dbReference type="EMBL" id="BKAJ01000004">
    <property type="protein sequence ID" value="GEP53053.1"/>
    <property type="molecule type" value="Genomic_DNA"/>
</dbReference>
<dbReference type="Pfam" id="PF00106">
    <property type="entry name" value="adh_short"/>
    <property type="match status" value="1"/>
</dbReference>
<dbReference type="OrthoDB" id="4690547at2"/>
<dbReference type="InterPro" id="IPR002347">
    <property type="entry name" value="SDR_fam"/>
</dbReference>
<dbReference type="AlphaFoldDB" id="A0A512N287"/>
<dbReference type="Proteomes" id="UP000321058">
    <property type="component" value="Unassembled WGS sequence"/>
</dbReference>
<dbReference type="RefSeq" id="WP_147145291.1">
    <property type="nucleotide sequence ID" value="NZ_BKAJ01000004.1"/>
</dbReference>
<proteinExistence type="inferred from homology"/>
<keyword evidence="5" id="KW-1185">Reference proteome</keyword>
<dbReference type="Gene3D" id="3.40.50.720">
    <property type="entry name" value="NAD(P)-binding Rossmann-like Domain"/>
    <property type="match status" value="1"/>
</dbReference>
<dbReference type="GO" id="GO:0016616">
    <property type="term" value="F:oxidoreductase activity, acting on the CH-OH group of donors, NAD or NADP as acceptor"/>
    <property type="evidence" value="ECO:0007669"/>
    <property type="project" value="TreeGrafter"/>
</dbReference>
<name>A0A512N287_9HYPH</name>
<comment type="caution">
    <text evidence="4">The sequence shown here is derived from an EMBL/GenBank/DDBJ whole genome shotgun (WGS) entry which is preliminary data.</text>
</comment>
<reference evidence="4 5" key="1">
    <citation type="submission" date="2019-07" db="EMBL/GenBank/DDBJ databases">
        <title>Whole genome shotgun sequence of Reyranella soli NBRC 108950.</title>
        <authorList>
            <person name="Hosoyama A."/>
            <person name="Uohara A."/>
            <person name="Ohji S."/>
            <person name="Ichikawa N."/>
        </authorList>
    </citation>
    <scope>NUCLEOTIDE SEQUENCE [LARGE SCALE GENOMIC DNA]</scope>
    <source>
        <strain evidence="4 5">NBRC 108950</strain>
    </source>
</reference>
<dbReference type="PANTHER" id="PTHR24322">
    <property type="entry name" value="PKSB"/>
    <property type="match status" value="1"/>
</dbReference>
<evidence type="ECO:0000256" key="2">
    <source>
        <dbReference type="ARBA" id="ARBA00023002"/>
    </source>
</evidence>
<dbReference type="SUPFAM" id="SSF51735">
    <property type="entry name" value="NAD(P)-binding Rossmann-fold domains"/>
    <property type="match status" value="1"/>
</dbReference>
<dbReference type="PRINTS" id="PR00080">
    <property type="entry name" value="SDRFAMILY"/>
</dbReference>
<evidence type="ECO:0000256" key="3">
    <source>
        <dbReference type="RuleBase" id="RU000363"/>
    </source>
</evidence>
<gene>
    <name evidence="4" type="ORF">RSO01_02190</name>
</gene>
<comment type="similarity">
    <text evidence="1 3">Belongs to the short-chain dehydrogenases/reductases (SDR) family.</text>
</comment>
<dbReference type="InterPro" id="IPR036291">
    <property type="entry name" value="NAD(P)-bd_dom_sf"/>
</dbReference>
<keyword evidence="2" id="KW-0560">Oxidoreductase</keyword>
<dbReference type="CDD" id="cd05233">
    <property type="entry name" value="SDR_c"/>
    <property type="match status" value="1"/>
</dbReference>
<evidence type="ECO:0000256" key="1">
    <source>
        <dbReference type="ARBA" id="ARBA00006484"/>
    </source>
</evidence>
<protein>
    <submittedName>
        <fullName evidence="4">Short-chain dehydrogenase</fullName>
    </submittedName>
</protein>
<dbReference type="PANTHER" id="PTHR24322:SF736">
    <property type="entry name" value="RETINOL DEHYDROGENASE 10"/>
    <property type="match status" value="1"/>
</dbReference>